<comment type="caution">
    <text evidence="2">The sequence shown here is derived from an EMBL/GenBank/DDBJ whole genome shotgun (WGS) entry which is preliminary data.</text>
</comment>
<reference evidence="2" key="1">
    <citation type="submission" date="2020-04" db="EMBL/GenBank/DDBJ databases">
        <authorList>
            <person name="Zhang T."/>
        </authorList>
    </citation>
    <scope>NUCLEOTIDE SEQUENCE</scope>
    <source>
        <strain evidence="2">HKST-UBA01</strain>
    </source>
</reference>
<keyword evidence="1" id="KW-1133">Transmembrane helix</keyword>
<sequence length="329" mass="36935">MTDIPGTHSREETSYPVRFRFARVVLVIAATLAAAGAAYAVESYHRLADLTGDGLVPPVQTGANGRWRAHWVGNEYRPTLAFDTLEVVVEFSGLEGAPTELRVYEEQPSGRLPDLVLLRDGDIESGTVYQIEGALVGDDFLQRYRWAALATTAHPDGEIAGETYAVTHLASCGHFVYLFGGCYYFFDYDRAERELVVHELPWTDPRPVFLEADYTQEPSSCSRYHYDLLNVQVSPCPTEDLGCGRFVRDNIDYCHTFSTPDGGFYSVQDLDGVADYDSLHIWGVVNHNSRSVCLYDEDIYVDKFEQCGDSLYPVLETSWGSLKKRFSKD</sequence>
<name>A0A956M008_UNCEI</name>
<dbReference type="Proteomes" id="UP000697710">
    <property type="component" value="Unassembled WGS sequence"/>
</dbReference>
<evidence type="ECO:0000256" key="1">
    <source>
        <dbReference type="SAM" id="Phobius"/>
    </source>
</evidence>
<proteinExistence type="predicted"/>
<evidence type="ECO:0000313" key="3">
    <source>
        <dbReference type="Proteomes" id="UP000697710"/>
    </source>
</evidence>
<dbReference type="EMBL" id="JAGQHR010000440">
    <property type="protein sequence ID" value="MCA9728649.1"/>
    <property type="molecule type" value="Genomic_DNA"/>
</dbReference>
<gene>
    <name evidence="2" type="ORF">KC729_13250</name>
</gene>
<keyword evidence="1" id="KW-0812">Transmembrane</keyword>
<reference evidence="2" key="2">
    <citation type="journal article" date="2021" name="Microbiome">
        <title>Successional dynamics and alternative stable states in a saline activated sludge microbial community over 9 years.</title>
        <authorList>
            <person name="Wang Y."/>
            <person name="Ye J."/>
            <person name="Ju F."/>
            <person name="Liu L."/>
            <person name="Boyd J.A."/>
            <person name="Deng Y."/>
            <person name="Parks D.H."/>
            <person name="Jiang X."/>
            <person name="Yin X."/>
            <person name="Woodcroft B.J."/>
            <person name="Tyson G.W."/>
            <person name="Hugenholtz P."/>
            <person name="Polz M.F."/>
            <person name="Zhang T."/>
        </authorList>
    </citation>
    <scope>NUCLEOTIDE SEQUENCE</scope>
    <source>
        <strain evidence="2">HKST-UBA01</strain>
    </source>
</reference>
<keyword evidence="1" id="KW-0472">Membrane</keyword>
<evidence type="ECO:0000313" key="2">
    <source>
        <dbReference type="EMBL" id="MCA9728649.1"/>
    </source>
</evidence>
<protein>
    <submittedName>
        <fullName evidence="2">CHRD domain-containing protein</fullName>
    </submittedName>
</protein>
<organism evidence="2 3">
    <name type="scientific">Eiseniibacteriota bacterium</name>
    <dbReference type="NCBI Taxonomy" id="2212470"/>
    <lineage>
        <taxon>Bacteria</taxon>
        <taxon>Candidatus Eiseniibacteriota</taxon>
    </lineage>
</organism>
<accession>A0A956M008</accession>
<dbReference type="AlphaFoldDB" id="A0A956M008"/>
<feature type="transmembrane region" description="Helical" evidence="1">
    <location>
        <begin position="21"/>
        <end position="41"/>
    </location>
</feature>